<dbReference type="InterPro" id="IPR011658">
    <property type="entry name" value="PA14_dom"/>
</dbReference>
<dbReference type="SUPFAM" id="SSF56988">
    <property type="entry name" value="Anthrax protective antigen"/>
    <property type="match status" value="1"/>
</dbReference>
<protein>
    <recommendedName>
        <fullName evidence="1">PA14 domain-containing protein</fullName>
    </recommendedName>
</protein>
<dbReference type="Proteomes" id="UP000598775">
    <property type="component" value="Unassembled WGS sequence"/>
</dbReference>
<organism evidence="2 3">
    <name type="scientific">Subtercola lobariae</name>
    <dbReference type="NCBI Taxonomy" id="1588641"/>
    <lineage>
        <taxon>Bacteria</taxon>
        <taxon>Bacillati</taxon>
        <taxon>Actinomycetota</taxon>
        <taxon>Actinomycetes</taxon>
        <taxon>Micrococcales</taxon>
        <taxon>Microbacteriaceae</taxon>
        <taxon>Subtercola</taxon>
    </lineage>
</organism>
<dbReference type="EMBL" id="BMGP01000006">
    <property type="protein sequence ID" value="GGF36052.1"/>
    <property type="molecule type" value="Genomic_DNA"/>
</dbReference>
<name>A0A917BE13_9MICO</name>
<dbReference type="InterPro" id="IPR037524">
    <property type="entry name" value="PA14/GLEYA"/>
</dbReference>
<gene>
    <name evidence="2" type="ORF">GCM10011399_31240</name>
</gene>
<sequence>MTGTITFPVSGRWQFKTTSDDAALVWLDNALITTDLYPGAVHDSQVGYFDATAGQTVNIRVDYINAAAQGSVNLLWAQPGYGFATIPGTALKPGYNLATSSTVFDSVPAGVTGVSASAVSPTSTTTTYGSSPWLGMASSTSVDPTGLNLTSATTYETTGTGYQRRIASTLPSGSSSATTYGYYTDNGPFETGFGYTAPVCGIAVGTPQYGMLRKTTTPTPATGSAVPTWYLYDVMGRVVGTTNDYTSPWTCTTYDPRGRVASVSYPALGGQPARTVMTSYAVAGNPLSGSVTDSSIVGTTTTAGNVSASIDLLGRQASYTDVWNTVTTPTYNVLGQVSKVVTVAESAAATTTEEFTYNVDGQVTQQKDNGSVIATPTYGTAGVDVGQLTSVDYPSGTGNAGNGTSLSAITRNTVGATTGISWSFPAQAALSDAVVRSQSGRILRDTTVDGTVAAQNSTYGYDAAGRLISASIPEHTLGYSYASTGGCGANTQAGMDGNRTTATDAADAVTTTTAYCYDNADRLTSSTVTSPVTGANTANAGLTASQLTYDAHGNTTKLADQTLGYDVANRHMTTTLTSGTTITYARDASDRVVSRTTYVPGTGAGTGTSVTYYLYGASVSPIMVKDGGSAPSRMLALPGGVNVVSPATGDQTWSYPNIHGDNMVTANQAGTRSVQYRYDPFGQPITSSNVIGTTTADDTVPNNLPGTADYGWLGGNDKLYEHEGSIATIEMGARQYVAALGRFLGMDSVEGGNSNSYNYPNDPINGSDLSGNMSPDTFEHYLAMGGTSIHQAGLPNGGWTYKHTYSIGTTSLSASQIMTSVSTHFGALFPPLWRLDGSQNGAQLLSVGQVVHTEFMGVNSSSTAGDVRVTALGATGWTFMSLPGHPDYPGTVSFSFTSANGQGYLTVCGGSGASAPGGLGAQAYDAFTDLLWSEFANNIETDTAGLSKW</sequence>
<dbReference type="PROSITE" id="PS51820">
    <property type="entry name" value="PA14"/>
    <property type="match status" value="1"/>
</dbReference>
<evidence type="ECO:0000313" key="3">
    <source>
        <dbReference type="Proteomes" id="UP000598775"/>
    </source>
</evidence>
<dbReference type="Pfam" id="PF07691">
    <property type="entry name" value="PA14"/>
    <property type="match status" value="1"/>
</dbReference>
<comment type="caution">
    <text evidence="2">The sequence shown here is derived from an EMBL/GenBank/DDBJ whole genome shotgun (WGS) entry which is preliminary data.</text>
</comment>
<feature type="domain" description="PA14" evidence="1">
    <location>
        <begin position="1"/>
        <end position="90"/>
    </location>
</feature>
<dbReference type="Gene3D" id="3.90.182.10">
    <property type="entry name" value="Toxin - Anthrax Protective Antigen,domain 1"/>
    <property type="match status" value="1"/>
</dbReference>
<proteinExistence type="predicted"/>
<reference evidence="2 3" key="1">
    <citation type="journal article" date="2014" name="Int. J. Syst. Evol. Microbiol.">
        <title>Complete genome sequence of Corynebacterium casei LMG S-19264T (=DSM 44701T), isolated from a smear-ripened cheese.</title>
        <authorList>
            <consortium name="US DOE Joint Genome Institute (JGI-PGF)"/>
            <person name="Walter F."/>
            <person name="Albersmeier A."/>
            <person name="Kalinowski J."/>
            <person name="Ruckert C."/>
        </authorList>
    </citation>
    <scope>NUCLEOTIDE SEQUENCE [LARGE SCALE GENOMIC DNA]</scope>
    <source>
        <strain evidence="2 3">CGMCC 1.12976</strain>
    </source>
</reference>
<accession>A0A917BE13</accession>
<dbReference type="Gene3D" id="2.180.10.10">
    <property type="entry name" value="RHS repeat-associated core"/>
    <property type="match status" value="1"/>
</dbReference>
<evidence type="ECO:0000259" key="1">
    <source>
        <dbReference type="PROSITE" id="PS51820"/>
    </source>
</evidence>
<keyword evidence="3" id="KW-1185">Reference proteome</keyword>
<evidence type="ECO:0000313" key="2">
    <source>
        <dbReference type="EMBL" id="GGF36052.1"/>
    </source>
</evidence>
<dbReference type="AlphaFoldDB" id="A0A917BE13"/>